<evidence type="ECO:0000313" key="7">
    <source>
        <dbReference type="EMBL" id="KPQ42306.1"/>
    </source>
</evidence>
<dbReference type="GO" id="GO:0008270">
    <property type="term" value="F:zinc ion binding"/>
    <property type="evidence" value="ECO:0007669"/>
    <property type="project" value="UniProtKB-UniRule"/>
</dbReference>
<comment type="subunit">
    <text evidence="6">Monomer.</text>
</comment>
<dbReference type="InterPro" id="IPR012091">
    <property type="entry name" value="Pept_M54_archaemetzncn_arc/bac"/>
</dbReference>
<sequence length="173" mass="19635">MQYIYIQPIGEIEKELLAHLAAELKKVYGYPCKVTSPIGVPEISYNADRRQYSAKVLVSRIMEQMPSDAKRLLGVIDSDLFVPGLNFIFGLAYGNTAVIALTRLRPEYYGEEKNERLFKERALKEAIHELGHTFGLAHCPDIRCVMHFSNKLADTDIKGPSFCRVCSARLVRR</sequence>
<evidence type="ECO:0000256" key="6">
    <source>
        <dbReference type="HAMAP-Rule" id="MF_01842"/>
    </source>
</evidence>
<evidence type="ECO:0000256" key="4">
    <source>
        <dbReference type="ARBA" id="ARBA00022833"/>
    </source>
</evidence>
<protein>
    <recommendedName>
        <fullName evidence="6">Archaemetzincin</fullName>
        <ecNumber evidence="6">3.4.-.-</ecNumber>
    </recommendedName>
</protein>
<dbReference type="SUPFAM" id="SSF55486">
    <property type="entry name" value="Metalloproteases ('zincins'), catalytic domain"/>
    <property type="match status" value="1"/>
</dbReference>
<feature type="binding site" evidence="6">
    <location>
        <position position="138"/>
    </location>
    <ligand>
        <name>Zn(2+)</name>
        <dbReference type="ChEBI" id="CHEBI:29105"/>
        <label>1</label>
        <note>catalytic</note>
    </ligand>
</feature>
<comment type="caution">
    <text evidence="7">The sequence shown here is derived from an EMBL/GenBank/DDBJ whole genome shotgun (WGS) entry which is preliminary data.</text>
</comment>
<dbReference type="GO" id="GO:0008237">
    <property type="term" value="F:metallopeptidase activity"/>
    <property type="evidence" value="ECO:0007669"/>
    <property type="project" value="UniProtKB-UniRule"/>
</dbReference>
<dbReference type="InterPro" id="IPR012962">
    <property type="entry name" value="Pept_M54_archaemetzincn"/>
</dbReference>
<keyword evidence="1 6" id="KW-0645">Protease</keyword>
<feature type="binding site" evidence="6">
    <location>
        <position position="139"/>
    </location>
    <ligand>
        <name>Zn(2+)</name>
        <dbReference type="ChEBI" id="CHEBI:29105"/>
        <label>2</label>
    </ligand>
</feature>
<dbReference type="CDD" id="cd11375">
    <property type="entry name" value="Peptidase_M54"/>
    <property type="match status" value="1"/>
</dbReference>
<evidence type="ECO:0000256" key="5">
    <source>
        <dbReference type="ARBA" id="ARBA00023049"/>
    </source>
</evidence>
<dbReference type="PANTHER" id="PTHR15910:SF1">
    <property type="entry name" value="ARCHAEMETZINCIN-2"/>
    <property type="match status" value="1"/>
</dbReference>
<feature type="binding site" evidence="6">
    <location>
        <position position="144"/>
    </location>
    <ligand>
        <name>Zn(2+)</name>
        <dbReference type="ChEBI" id="CHEBI:29105"/>
        <label>2</label>
    </ligand>
</feature>
<feature type="binding site" evidence="6">
    <location>
        <position position="163"/>
    </location>
    <ligand>
        <name>Zn(2+)</name>
        <dbReference type="ChEBI" id="CHEBI:29105"/>
        <label>2</label>
    </ligand>
</feature>
<dbReference type="PANTHER" id="PTHR15910">
    <property type="entry name" value="ARCHAEMETZINCIN"/>
    <property type="match status" value="1"/>
</dbReference>
<comment type="function">
    <text evidence="6">Probable zinc metalloprotease whose natural substrate is unknown.</text>
</comment>
<dbReference type="PIRSF" id="PIRSF005785">
    <property type="entry name" value="Zn-prot_arch"/>
    <property type="match status" value="1"/>
</dbReference>
<dbReference type="AlphaFoldDB" id="A0A0N8KQJ4"/>
<keyword evidence="3 6" id="KW-0378">Hydrolase</keyword>
<feature type="binding site" evidence="6">
    <location>
        <position position="166"/>
    </location>
    <ligand>
        <name>Zn(2+)</name>
        <dbReference type="ChEBI" id="CHEBI:29105"/>
        <label>2</label>
    </ligand>
</feature>
<gene>
    <name evidence="6 7" type="primary">amzA</name>
    <name evidence="7" type="ORF">MPEBLZ_03130</name>
</gene>
<dbReference type="InterPro" id="IPR024079">
    <property type="entry name" value="MetalloPept_cat_dom_sf"/>
</dbReference>
<name>A0A0N8KQJ4_9EURY</name>
<evidence type="ECO:0000313" key="8">
    <source>
        <dbReference type="Proteomes" id="UP000050360"/>
    </source>
</evidence>
<accession>A0A0N8KQJ4</accession>
<proteinExistence type="inferred from homology"/>
<dbReference type="Proteomes" id="UP000050360">
    <property type="component" value="Unassembled WGS sequence"/>
</dbReference>
<evidence type="ECO:0000256" key="2">
    <source>
        <dbReference type="ARBA" id="ARBA00022723"/>
    </source>
</evidence>
<dbReference type="EMBL" id="LKCM01000241">
    <property type="protein sequence ID" value="KPQ42306.1"/>
    <property type="molecule type" value="Genomic_DNA"/>
</dbReference>
<keyword evidence="4 6" id="KW-0862">Zinc</keyword>
<evidence type="ECO:0000256" key="1">
    <source>
        <dbReference type="ARBA" id="ARBA00022670"/>
    </source>
</evidence>
<comment type="similarity">
    <text evidence="6">Belongs to the peptidase M54 family.</text>
</comment>
<dbReference type="GO" id="GO:0006508">
    <property type="term" value="P:proteolysis"/>
    <property type="evidence" value="ECO:0007669"/>
    <property type="project" value="UniProtKB-UniRule"/>
</dbReference>
<feature type="active site" description="Proton acceptor" evidence="6">
    <location>
        <position position="129"/>
    </location>
</feature>
<keyword evidence="5 6" id="KW-0482">Metalloprotease</keyword>
<evidence type="ECO:0000256" key="3">
    <source>
        <dbReference type="ARBA" id="ARBA00022801"/>
    </source>
</evidence>
<dbReference type="EC" id="3.4.-.-" evidence="6"/>
<reference evidence="7 8" key="1">
    <citation type="submission" date="2015-09" db="EMBL/GenBank/DDBJ databases">
        <title>A metagenomics-based metabolic model of nitrate-dependent anaerobic oxidation of methane by Methanoperedens-like archaea.</title>
        <authorList>
            <person name="Arshad A."/>
            <person name="Speth D.R."/>
            <person name="De Graaf R.M."/>
            <person name="Op Den Camp H.J."/>
            <person name="Jetten M.S."/>
            <person name="Welte C.U."/>
        </authorList>
    </citation>
    <scope>NUCLEOTIDE SEQUENCE [LARGE SCALE GENOMIC DNA]</scope>
</reference>
<feature type="binding site" evidence="6">
    <location>
        <position position="128"/>
    </location>
    <ligand>
        <name>Zn(2+)</name>
        <dbReference type="ChEBI" id="CHEBI:29105"/>
        <label>1</label>
        <note>catalytic</note>
    </ligand>
</feature>
<keyword evidence="2 6" id="KW-0479">Metal-binding</keyword>
<organism evidence="7 8">
    <name type="scientific">Candidatus Methanoperedens nitratireducens</name>
    <dbReference type="NCBI Taxonomy" id="1392998"/>
    <lineage>
        <taxon>Archaea</taxon>
        <taxon>Methanobacteriati</taxon>
        <taxon>Methanobacteriota</taxon>
        <taxon>Stenosarchaea group</taxon>
        <taxon>Methanomicrobia</taxon>
        <taxon>Methanosarcinales</taxon>
        <taxon>ANME-2 cluster</taxon>
        <taxon>Candidatus Methanoperedentaceae</taxon>
        <taxon>Candidatus Methanoperedens</taxon>
    </lineage>
</organism>
<dbReference type="Gene3D" id="3.40.390.10">
    <property type="entry name" value="Collagenase (Catalytic Domain)"/>
    <property type="match status" value="1"/>
</dbReference>
<dbReference type="Pfam" id="PF07998">
    <property type="entry name" value="Peptidase_M54"/>
    <property type="match status" value="1"/>
</dbReference>
<dbReference type="HAMAP" id="MF_01842">
    <property type="entry name" value="Archaemetzincin"/>
    <property type="match status" value="1"/>
</dbReference>
<comment type="cofactor">
    <cofactor evidence="6">
        <name>Zn(2+)</name>
        <dbReference type="ChEBI" id="CHEBI:29105"/>
    </cofactor>
    <text evidence="6">Binds 2 Zn(2+) ions per subunit. One is catalytic, whereas the other seems to have a structural role.</text>
</comment>
<feature type="binding site" evidence="6">
    <location>
        <position position="132"/>
    </location>
    <ligand>
        <name>Zn(2+)</name>
        <dbReference type="ChEBI" id="CHEBI:29105"/>
        <label>1</label>
        <note>catalytic</note>
    </ligand>
</feature>
<dbReference type="NCBIfam" id="NF033823">
    <property type="entry name" value="archmetzin"/>
    <property type="match status" value="1"/>
</dbReference>